<gene>
    <name evidence="1" type="ORF">K3G42_002268</name>
</gene>
<dbReference type="EMBL" id="CM037620">
    <property type="protein sequence ID" value="KAH7994335.1"/>
    <property type="molecule type" value="Genomic_DNA"/>
</dbReference>
<comment type="caution">
    <text evidence="1">The sequence shown here is derived from an EMBL/GenBank/DDBJ whole genome shotgun (WGS) entry which is preliminary data.</text>
</comment>
<keyword evidence="2" id="KW-1185">Reference proteome</keyword>
<sequence>MEDRDSDYRSETSNTMPPPYHTTSQPNASVHQFPIASRLQQQGVPREAGMEPTHGYERDYRERTAVRRYDSLDSTLSGRSDLESASESSQMTSRRLSPASRHSLELSDSQGALASHGKVRIIPFDYDVGQDLSPDHYEDLGKQLIEDFLEKSHRDRSWQEPDPKKKRESARGRREGSRNLRKACPDSGPPDVPSYPEEYDTIDRRRKKKRRNSNFEECESSRLQNNGGLRLLRETILSLDSLKTGLEPDVFPDFSPTEKYGHSPTEVEEPLPVYPVLRPYKNGLLVKSGKAPHSRQTMALDSGSVRCSREDSGGLAEKPPDCFVLLSGLEEFDSSASDELQSAPVSDEDDAEELAALSEAWCESNICHLGGFPETRDGRATPFLQKDRKPHRGRGGKHGHLKPDLTLSPVEEPTEEYVDAMDELQCLVETVSEYLAEKEEEISKIGSLPKSRKESVLLKQASADNPAEESQAKAASAVEDREGDRGKSEALPDLFGVKNTVSSLFSSLTEKVGSGTKHLSASVEKFVSSAPEKPEAPGQSEGGLRQVFSGKPKPPEGNMGNKTHAKVSAAAASLPQESFKAREQGVAGGGAPEKAECDQGASLAPGSQDSLAEAAHRQTSPQSASSVVSSVLGMLNPLKVVSEKEAPKREEMKQEEPPKEEEPPGSTCEGHASQKPREDKAPLVTPERHQKEAEAPAGGGPVASIFDKLSSSISSFSLKVSFEPLAVPKQAAPPPPPAEVLLPDEVTREHRGPSGSARPAGQGLGNKPDGGVRKVADAQPSKPGGSSENFFSPLKRSLSLLLLPSAESEPEAAPAGLNKSHQSEEDVRGPGSERSELHFPFPGKLQIPFWGSSGSSDKQEKEKQGFFASFSRGSSSENLTDPKVPAERRGFSGQPPKAEQDRKSSRLEPAKTISPSSASVSPGSDYKERPKLVRETSQGGRSYAPGDAPDAHPAVSGSWTVSRAECGDTTSVQNLKGRGVPPPVPEEPGFSSAASLPPTSKEGKAPDGGTKAAQQPGLFSGLFQLPSSDQVPGRQDLNVKNEAPAQKGSSPGLLSGLFRFASSENVSDCKPEKVKTSPLGIMKFFAKSEDSRSGDQPAGSLVAPCAQEGAGEKLEVTGSLRNGMHRPRGRAEEEVTESSEAGGHLPKGGWMRMDNDPLPFQRRSVSQQALSSQQNMQEFSRRPAAYKQYSDCDIYQTAVNERSNEFLGSSFLNAKLYGPSGQYCNFEGTGRRASLDWDYDVREHPANFRQISLPVYYVLNQNLNQLDQFFDWPERNETALNLCKKDRNANVLDWRPYASFDLRSVDWSVGSYDSLDQLTFEDFCLEESEAWAPCSVDGRLPPFDDCICVLEEMPMDLSFSSAGDGNTWTLGEQESLSVDGSFLYSSYGQEYQEWLMLLEHGVWWPSEDEDCGYYLYSDGQYVYSLLTDFTGHYVYICTPDSYAHPDYWDYDYPEDVFQNMVVDSDTVAVCGFKVPLGSESELLYFAEEEPLDHYPVNKPLDLSAAFQRSDQLMNMDLEAFSQMFEESIYYQRESPLDFSGYKLEKLKVDFRPERETESYSEELPLMLDLTVKSRAASKSRRDGALHPRLPERTPQAAASQMEEPSRWAGFRSPAKPPSVTQNEAQIVTTQEDRTAAVNKVTSLFSTLGGLLGKTSGSDGQKPLDGVAASSVFPGEAPDACSLTSPRRRGDGAESSPQAPIQAEAGRKDAGGLNAVDSVRNDVSPSAQQRKSSSPLARSPAQQSPAAPGSRPGQLDASVMPAQDRRQVRRDEPKEVTAAPSQPSAEAEGTLFQSALKIFNRGEGPAPTAAADRSQTSGFFDFFKAQLNKPSPEPPADSIKNENEKKMPAEKGEGAAISSVFDSIGSLFRVDAAAPPPASAAVPPASGTQARVEREAHDNRGRQEPSQRRPPDSHPPLGQGGVETAPRDPLPSVELGRKRGEKRAELPRDGGHSSSTSHAGSRAGPPNSPQGPHANGPAVSPGGGRPEAAPDLTLPSSTKQPQQEPGWSWPFGSSQPADPSKPPPTSRSIFSLFSAEAPPPPSSAAPDAKPAEPEGLFKLPSFLSGGAPAPKRNVAQSSSSFSFFSLTSFLDEAPPAAPAKPPAQQARAQPTVKPSASVPSGVGAGRRPPLEKEAMAGDVVAAVLGKKEAVGGPGRAGALDVRVAEPTGALEGKDKAGMPPVATEGADGGDQLVSVGPKPREDSGAIPAPVAESLEQLQKSTEERAEQTVASLRGDESTGRRSVVGTGVAEVPVLERALEKQPSTPELNLQELNVQEPKTADPPLSSAGRQQTQAQRAHPEGPAVPPVRDAPPEPESDKSVLDTSVGMLSSFMTKMKPTKTFSDLFSQPPTPAAPSTQRKSSSFFGFSSLPSGPSQTFTSDLFGIFKGSSEEAPSKPSGAPKTPDAASIASKPPSSVASRGAAKEGQRSRAELLGTDSDGVAEQGGTSVPREDISAKEQDGTSVPREDVSAKERDGTSVPREDNSTQGSAGPAGREASKRPESGQEDLGLNASEAPISKEDHGPEVARLENGFVRSQPERDAGPCRQEAEDAVGTETAEVCTSSSPLGTDVAPAAEEQKALEQETEVIPADLIPAGELELGVDEPGRSPGQSATETEAGMAVCSLGPSEPRPASDEDRTGLQEDPPRAPGTEGDAQPEKEESSTVSRATAQHTPGGQSSAPKSSVPAGVATESSSARPGFELPSMLTLPKFSFASSTDGGKPFGSLFTLPQPAASQTTPELGLVSGFQRLSSNLFGGGSEEKAGKPESAPGAAAFGRKLDFSFPWQKDAKQAPPQQRADAPAVGPSSKDSTPNSFSKPDLEAPQAASAPEPPVPPVAGPEERAQRSAAPGTELDGSSEEPHHFGGEEPSGPAAALSVPSGQELEGAGFGEPEDVPSSAVPGSALEEPKEGAESEEIVPRPATEGALPAGLQPLDPTSSKPPEEKRPVACAA</sequence>
<name>A0ACB8ENS9_9SAUR</name>
<accession>A0ACB8ENS9</accession>
<evidence type="ECO:0000313" key="2">
    <source>
        <dbReference type="Proteomes" id="UP000827872"/>
    </source>
</evidence>
<evidence type="ECO:0000313" key="1">
    <source>
        <dbReference type="EMBL" id="KAH7994335.1"/>
    </source>
</evidence>
<reference evidence="1" key="1">
    <citation type="submission" date="2021-08" db="EMBL/GenBank/DDBJ databases">
        <title>The first chromosome-level gecko genome reveals the dynamic sex chromosomes of Neotropical dwarf geckos (Sphaerodactylidae: Sphaerodactylus).</title>
        <authorList>
            <person name="Pinto B.J."/>
            <person name="Keating S.E."/>
            <person name="Gamble T."/>
        </authorList>
    </citation>
    <scope>NUCLEOTIDE SEQUENCE</scope>
    <source>
        <strain evidence="1">TG3544</strain>
    </source>
</reference>
<protein>
    <submittedName>
        <fullName evidence="1">Uncharacterized protein</fullName>
    </submittedName>
</protein>
<organism evidence="1 2">
    <name type="scientific">Sphaerodactylus townsendi</name>
    <dbReference type="NCBI Taxonomy" id="933632"/>
    <lineage>
        <taxon>Eukaryota</taxon>
        <taxon>Metazoa</taxon>
        <taxon>Chordata</taxon>
        <taxon>Craniata</taxon>
        <taxon>Vertebrata</taxon>
        <taxon>Euteleostomi</taxon>
        <taxon>Lepidosauria</taxon>
        <taxon>Squamata</taxon>
        <taxon>Bifurcata</taxon>
        <taxon>Gekkota</taxon>
        <taxon>Sphaerodactylidae</taxon>
        <taxon>Sphaerodactylus</taxon>
    </lineage>
</organism>
<dbReference type="Proteomes" id="UP000827872">
    <property type="component" value="Linkage Group LG07"/>
</dbReference>
<proteinExistence type="predicted"/>